<reference evidence="2" key="1">
    <citation type="submission" date="2023-01" db="EMBL/GenBank/DDBJ databases">
        <title>The chitinases involved in constricting ring structure development in the nematode-trapping fungus Drechslerella dactyloides.</title>
        <authorList>
            <person name="Wang R."/>
            <person name="Zhang L."/>
            <person name="Tang P."/>
            <person name="Li S."/>
            <person name="Liang L."/>
        </authorList>
    </citation>
    <scope>NUCLEOTIDE SEQUENCE</scope>
    <source>
        <strain evidence="2">YMF1.00031</strain>
    </source>
</reference>
<feature type="compositionally biased region" description="Polar residues" evidence="1">
    <location>
        <begin position="102"/>
        <end position="114"/>
    </location>
</feature>
<feature type="compositionally biased region" description="Basic and acidic residues" evidence="1">
    <location>
        <begin position="124"/>
        <end position="133"/>
    </location>
</feature>
<dbReference type="Proteomes" id="UP001221413">
    <property type="component" value="Unassembled WGS sequence"/>
</dbReference>
<feature type="compositionally biased region" description="Basic and acidic residues" evidence="1">
    <location>
        <begin position="1"/>
        <end position="24"/>
    </location>
</feature>
<protein>
    <submittedName>
        <fullName evidence="2">Uncharacterized protein</fullName>
    </submittedName>
</protein>
<feature type="compositionally biased region" description="Polar residues" evidence="1">
    <location>
        <begin position="25"/>
        <end position="34"/>
    </location>
</feature>
<gene>
    <name evidence="2" type="ORF">Dda_9152</name>
</gene>
<feature type="region of interest" description="Disordered" evidence="1">
    <location>
        <begin position="1"/>
        <end position="141"/>
    </location>
</feature>
<comment type="caution">
    <text evidence="2">The sequence shown here is derived from an EMBL/GenBank/DDBJ whole genome shotgun (WGS) entry which is preliminary data.</text>
</comment>
<accession>A0AAD6NF99</accession>
<keyword evidence="3" id="KW-1185">Reference proteome</keyword>
<name>A0AAD6NF99_DREDA</name>
<organism evidence="2 3">
    <name type="scientific">Drechslerella dactyloides</name>
    <name type="common">Nematode-trapping fungus</name>
    <name type="synonym">Arthrobotrys dactyloides</name>
    <dbReference type="NCBI Taxonomy" id="74499"/>
    <lineage>
        <taxon>Eukaryota</taxon>
        <taxon>Fungi</taxon>
        <taxon>Dikarya</taxon>
        <taxon>Ascomycota</taxon>
        <taxon>Pezizomycotina</taxon>
        <taxon>Orbiliomycetes</taxon>
        <taxon>Orbiliales</taxon>
        <taxon>Orbiliaceae</taxon>
        <taxon>Drechslerella</taxon>
    </lineage>
</organism>
<proteinExistence type="predicted"/>
<evidence type="ECO:0000313" key="2">
    <source>
        <dbReference type="EMBL" id="KAJ6256060.1"/>
    </source>
</evidence>
<dbReference type="AlphaFoldDB" id="A0AAD6NF99"/>
<evidence type="ECO:0000313" key="3">
    <source>
        <dbReference type="Proteomes" id="UP001221413"/>
    </source>
</evidence>
<sequence>MSSMHHERETPKLDTRAEHNHPIDSTHNPTQGRSQSEENRRASAGEILLAETDVAWLSPIQEANSRDGPNPPSSPSSSRAECIKRKRRNSSYGSVGAHNESPAGSTGPSYATSKPQPPILSELGGRRDEREWKEEGEEKEV</sequence>
<evidence type="ECO:0000256" key="1">
    <source>
        <dbReference type="SAM" id="MobiDB-lite"/>
    </source>
</evidence>
<dbReference type="EMBL" id="JAQGDS010000015">
    <property type="protein sequence ID" value="KAJ6256060.1"/>
    <property type="molecule type" value="Genomic_DNA"/>
</dbReference>